<evidence type="ECO:0000256" key="3">
    <source>
        <dbReference type="ARBA" id="ARBA00022691"/>
    </source>
</evidence>
<dbReference type="GO" id="GO:0008425">
    <property type="term" value="F:2-methoxy-6-polyprenyl-1,4-benzoquinol methyltransferase activity"/>
    <property type="evidence" value="ECO:0007669"/>
    <property type="project" value="TreeGrafter"/>
</dbReference>
<dbReference type="Gene3D" id="3.40.50.150">
    <property type="entry name" value="Vaccinia Virus protein VP39"/>
    <property type="match status" value="1"/>
</dbReference>
<evidence type="ECO:0000313" key="4">
    <source>
        <dbReference type="EMBL" id="VAX26779.1"/>
    </source>
</evidence>
<dbReference type="SUPFAM" id="SSF53335">
    <property type="entry name" value="S-adenosyl-L-methionine-dependent methyltransferases"/>
    <property type="match status" value="1"/>
</dbReference>
<reference evidence="4" key="1">
    <citation type="submission" date="2018-06" db="EMBL/GenBank/DDBJ databases">
        <authorList>
            <person name="Zhirakovskaya E."/>
        </authorList>
    </citation>
    <scope>NUCLEOTIDE SEQUENCE</scope>
</reference>
<dbReference type="Pfam" id="PF01209">
    <property type="entry name" value="Ubie_methyltran"/>
    <property type="match status" value="1"/>
</dbReference>
<organism evidence="4">
    <name type="scientific">hydrothermal vent metagenome</name>
    <dbReference type="NCBI Taxonomy" id="652676"/>
    <lineage>
        <taxon>unclassified sequences</taxon>
        <taxon>metagenomes</taxon>
        <taxon>ecological metagenomes</taxon>
    </lineage>
</organism>
<dbReference type="NCBIfam" id="NF001244">
    <property type="entry name" value="PRK00216.1-5"/>
    <property type="match status" value="1"/>
</dbReference>
<dbReference type="PROSITE" id="PS51608">
    <property type="entry name" value="SAM_MT_UBIE"/>
    <property type="match status" value="1"/>
</dbReference>
<dbReference type="PANTHER" id="PTHR43591">
    <property type="entry name" value="METHYLTRANSFERASE"/>
    <property type="match status" value="1"/>
</dbReference>
<dbReference type="AlphaFoldDB" id="A0A3B1C9B1"/>
<gene>
    <name evidence="4" type="ORF">MNBD_NITROSPIRAE01-279</name>
</gene>
<name>A0A3B1C9B1_9ZZZZ</name>
<dbReference type="PANTHER" id="PTHR43591:SF24">
    <property type="entry name" value="2-METHOXY-6-POLYPRENYL-1,4-BENZOQUINOL METHYLASE, MITOCHONDRIAL"/>
    <property type="match status" value="1"/>
</dbReference>
<sequence length="237" mass="26574">MTQTALDKEKTVQKMFSSIAHYYDLNNSLLSLGLHHSWKKKTLDLLDIAPEHKVLDIGSGTADLSILAAERLGEGGFVIASDLNKPMLSIGKKKIESRALKHVSVALANAEHLPFRDQSFDAILTGFCMRNVSNLDQALSEIYRLLKPGGKMACLDFSTPVFRPFRKIYDFYSFSLLPKIGTWVSRDKTGIYQYLPDSIRKFPNQKTFRKQIENTGFQNASYQNLAGGIVAIHTGTR</sequence>
<dbReference type="GO" id="GO:0032259">
    <property type="term" value="P:methylation"/>
    <property type="evidence" value="ECO:0007669"/>
    <property type="project" value="UniProtKB-KW"/>
</dbReference>
<accession>A0A3B1C9B1</accession>
<keyword evidence="4" id="KW-0830">Ubiquinone</keyword>
<dbReference type="CDD" id="cd02440">
    <property type="entry name" value="AdoMet_MTases"/>
    <property type="match status" value="1"/>
</dbReference>
<keyword evidence="2 4" id="KW-0808">Transferase</keyword>
<evidence type="ECO:0000256" key="1">
    <source>
        <dbReference type="ARBA" id="ARBA00022603"/>
    </source>
</evidence>
<keyword evidence="3" id="KW-0949">S-adenosyl-L-methionine</keyword>
<proteinExistence type="inferred from homology"/>
<dbReference type="EC" id="2.1.1.-" evidence="4"/>
<dbReference type="HAMAP" id="MF_01813">
    <property type="entry name" value="MenG_UbiE_methyltr"/>
    <property type="match status" value="1"/>
</dbReference>
<dbReference type="PROSITE" id="PS00329">
    <property type="entry name" value="HSP70_2"/>
    <property type="match status" value="1"/>
</dbReference>
<evidence type="ECO:0000256" key="2">
    <source>
        <dbReference type="ARBA" id="ARBA00022679"/>
    </source>
</evidence>
<dbReference type="InterPro" id="IPR018181">
    <property type="entry name" value="Heat_shock_70_CS"/>
</dbReference>
<dbReference type="EMBL" id="UOGF01000017">
    <property type="protein sequence ID" value="VAX26779.1"/>
    <property type="molecule type" value="Genomic_DNA"/>
</dbReference>
<protein>
    <submittedName>
        <fullName evidence="4">Ubiquinone/menaquinone biosynthesis methyltransferase UbiE</fullName>
        <ecNumber evidence="4">2.1.1.-</ecNumber>
    </submittedName>
</protein>
<dbReference type="InterPro" id="IPR004033">
    <property type="entry name" value="UbiE/COQ5_MeTrFase"/>
</dbReference>
<keyword evidence="1 4" id="KW-0489">Methyltransferase</keyword>
<dbReference type="NCBIfam" id="TIGR01934">
    <property type="entry name" value="MenG_MenH_UbiE"/>
    <property type="match status" value="1"/>
</dbReference>
<dbReference type="InterPro" id="IPR029063">
    <property type="entry name" value="SAM-dependent_MTases_sf"/>
</dbReference>